<organism evidence="1 2">
    <name type="scientific">Rhodococcus jostii</name>
    <dbReference type="NCBI Taxonomy" id="132919"/>
    <lineage>
        <taxon>Bacteria</taxon>
        <taxon>Bacillati</taxon>
        <taxon>Actinomycetota</taxon>
        <taxon>Actinomycetes</taxon>
        <taxon>Mycobacteriales</taxon>
        <taxon>Nocardiaceae</taxon>
        <taxon>Rhodococcus</taxon>
    </lineage>
</organism>
<gene>
    <name evidence="1" type="ORF">SAMN04490220_1517</name>
</gene>
<dbReference type="AlphaFoldDB" id="A0A1H4S4S8"/>
<accession>A0A1H4S4S8</accession>
<evidence type="ECO:0000313" key="1">
    <source>
        <dbReference type="EMBL" id="SEC39215.1"/>
    </source>
</evidence>
<dbReference type="EMBL" id="FNTL01000004">
    <property type="protein sequence ID" value="SEC39215.1"/>
    <property type="molecule type" value="Genomic_DNA"/>
</dbReference>
<protein>
    <submittedName>
        <fullName evidence="1">Uncharacterized protein</fullName>
    </submittedName>
</protein>
<evidence type="ECO:0000313" key="2">
    <source>
        <dbReference type="Proteomes" id="UP000183407"/>
    </source>
</evidence>
<reference evidence="2" key="1">
    <citation type="submission" date="2016-10" db="EMBL/GenBank/DDBJ databases">
        <authorList>
            <person name="Varghese N."/>
        </authorList>
    </citation>
    <scope>NUCLEOTIDE SEQUENCE [LARGE SCALE GENOMIC DNA]</scope>
    <source>
        <strain evidence="2">DSM 44719</strain>
    </source>
</reference>
<sequence>MNVADLVRGWGATRPQQQEIVRGNPTAIGTRSVDAPASIDIRVESLQA</sequence>
<dbReference type="Proteomes" id="UP000183407">
    <property type="component" value="Unassembled WGS sequence"/>
</dbReference>
<proteinExistence type="predicted"/>
<dbReference type="RefSeq" id="WP_162850313.1">
    <property type="nucleotide sequence ID" value="NZ_FNTL01000004.1"/>
</dbReference>
<name>A0A1H4S4S8_RHOJO</name>